<dbReference type="Gene3D" id="3.40.50.2300">
    <property type="match status" value="2"/>
</dbReference>
<sequence>MNKRIRSRAWMVGALGATVAAGLISTPALAASPAPVVNKASCPAEIGITPTSILIGDFMPKVGPAAPTFIDSDKAVALRISQENAKGGVFGRKIIVNVYDDQSTGSLQSTMATKAVEGDKVFGIISTTATDSAYPYFKANNVPVTGFNALAMATDRNAFSSIGVPSSQYVSTVIMEKLKSLGVTSSAIISHNSPSAANSARLQVIAAGVAGIKNPLLILDETMGTHDATSTALRIKNSGADGAYLTMYTDGVVSIAQALKQQGVNLKGINGAGVGDPAVINKSGGALEGINTVSQTVPIGVPGHPAVRTFANGMKAAGANPYGSITGIAFTSADLMIAGLKLAGPCPTREKFISALRNVTNFTGSGMLPVPISFKPGLLPNGSPVKCAWFITVKGSQPVPDAAATCGKLVDISTGQAVG</sequence>
<feature type="domain" description="Leucine-binding protein" evidence="2">
    <location>
        <begin position="55"/>
        <end position="395"/>
    </location>
</feature>
<accession>A0A6J7H7I2</accession>
<name>A0A6J7H7I2_9ZZZZ</name>
<dbReference type="AlphaFoldDB" id="A0A6J7H7I2"/>
<reference evidence="3" key="1">
    <citation type="submission" date="2020-05" db="EMBL/GenBank/DDBJ databases">
        <authorList>
            <person name="Chiriac C."/>
            <person name="Salcher M."/>
            <person name="Ghai R."/>
            <person name="Kavagutti S V."/>
        </authorList>
    </citation>
    <scope>NUCLEOTIDE SEQUENCE</scope>
</reference>
<dbReference type="InterPro" id="IPR028082">
    <property type="entry name" value="Peripla_BP_I"/>
</dbReference>
<evidence type="ECO:0000259" key="2">
    <source>
        <dbReference type="Pfam" id="PF13458"/>
    </source>
</evidence>
<proteinExistence type="predicted"/>
<dbReference type="Pfam" id="PF13458">
    <property type="entry name" value="Peripla_BP_6"/>
    <property type="match status" value="1"/>
</dbReference>
<protein>
    <submittedName>
        <fullName evidence="3">Unannotated protein</fullName>
    </submittedName>
</protein>
<dbReference type="PANTHER" id="PTHR30483">
    <property type="entry name" value="LEUCINE-SPECIFIC-BINDING PROTEIN"/>
    <property type="match status" value="1"/>
</dbReference>
<dbReference type="InterPro" id="IPR051010">
    <property type="entry name" value="BCAA_transport"/>
</dbReference>
<dbReference type="CDD" id="cd06341">
    <property type="entry name" value="PBP1_ABC_ligand_binding-like"/>
    <property type="match status" value="1"/>
</dbReference>
<evidence type="ECO:0000313" key="3">
    <source>
        <dbReference type="EMBL" id="CAB4915058.1"/>
    </source>
</evidence>
<dbReference type="InterPro" id="IPR028081">
    <property type="entry name" value="Leu-bd"/>
</dbReference>
<keyword evidence="1" id="KW-0732">Signal</keyword>
<dbReference type="PANTHER" id="PTHR30483:SF6">
    <property type="entry name" value="PERIPLASMIC BINDING PROTEIN OF ABC TRANSPORTER FOR NATURAL AMINO ACIDS"/>
    <property type="match status" value="1"/>
</dbReference>
<dbReference type="SUPFAM" id="SSF53822">
    <property type="entry name" value="Periplasmic binding protein-like I"/>
    <property type="match status" value="1"/>
</dbReference>
<gene>
    <name evidence="3" type="ORF">UFOPK3495_01820</name>
</gene>
<dbReference type="EMBL" id="CAFBMC010000179">
    <property type="protein sequence ID" value="CAB4915058.1"/>
    <property type="molecule type" value="Genomic_DNA"/>
</dbReference>
<evidence type="ECO:0000256" key="1">
    <source>
        <dbReference type="ARBA" id="ARBA00022729"/>
    </source>
</evidence>
<organism evidence="3">
    <name type="scientific">freshwater metagenome</name>
    <dbReference type="NCBI Taxonomy" id="449393"/>
    <lineage>
        <taxon>unclassified sequences</taxon>
        <taxon>metagenomes</taxon>
        <taxon>ecological metagenomes</taxon>
    </lineage>
</organism>